<reference evidence="3" key="1">
    <citation type="journal article" date="2019" name="Int. J. Syst. Evol. Microbiol.">
        <title>The Global Catalogue of Microorganisms (GCM) 10K type strain sequencing project: providing services to taxonomists for standard genome sequencing and annotation.</title>
        <authorList>
            <consortium name="The Broad Institute Genomics Platform"/>
            <consortium name="The Broad Institute Genome Sequencing Center for Infectious Disease"/>
            <person name="Wu L."/>
            <person name="Ma J."/>
        </authorList>
    </citation>
    <scope>NUCLEOTIDE SEQUENCE [LARGE SCALE GENOMIC DNA]</scope>
    <source>
        <strain evidence="3">CCUG 46385</strain>
    </source>
</reference>
<dbReference type="InterPro" id="IPR021778">
    <property type="entry name" value="Se/S_carrier-like"/>
</dbReference>
<evidence type="ECO:0000313" key="3">
    <source>
        <dbReference type="Proteomes" id="UP001595916"/>
    </source>
</evidence>
<dbReference type="Proteomes" id="UP001595916">
    <property type="component" value="Unassembled WGS sequence"/>
</dbReference>
<evidence type="ECO:0000313" key="2">
    <source>
        <dbReference type="EMBL" id="MFC4805682.1"/>
    </source>
</evidence>
<accession>A0ABV9QNM3</accession>
<proteinExistence type="predicted"/>
<organism evidence="2 3">
    <name type="scientific">Filifactor villosus</name>
    <dbReference type="NCBI Taxonomy" id="29374"/>
    <lineage>
        <taxon>Bacteria</taxon>
        <taxon>Bacillati</taxon>
        <taxon>Bacillota</taxon>
        <taxon>Clostridia</taxon>
        <taxon>Peptostreptococcales</taxon>
        <taxon>Filifactoraceae</taxon>
        <taxon>Filifactor</taxon>
    </lineage>
</organism>
<feature type="domain" description="Putative Se/S carrier protein-like" evidence="1">
    <location>
        <begin position="7"/>
        <end position="74"/>
    </location>
</feature>
<sequence>MKTKKFYVLLANSALALRLYQELRAHCVDSTMAPTPREADHCCGVCILYTKQEDKKTIMTVAEEAGICIDTFYECENTDDPNRMKFC</sequence>
<dbReference type="EMBL" id="JBHSHL010000060">
    <property type="protein sequence ID" value="MFC4805682.1"/>
    <property type="molecule type" value="Genomic_DNA"/>
</dbReference>
<protein>
    <submittedName>
        <fullName evidence="2">DUF3343 domain-containing protein</fullName>
    </submittedName>
</protein>
<name>A0ABV9QNM3_9FIRM</name>
<dbReference type="RefSeq" id="WP_379789309.1">
    <property type="nucleotide sequence ID" value="NZ_JBHSHL010000060.1"/>
</dbReference>
<gene>
    <name evidence="2" type="ORF">ACFO4R_11570</name>
</gene>
<keyword evidence="3" id="KW-1185">Reference proteome</keyword>
<comment type="caution">
    <text evidence="2">The sequence shown here is derived from an EMBL/GenBank/DDBJ whole genome shotgun (WGS) entry which is preliminary data.</text>
</comment>
<dbReference type="Pfam" id="PF11823">
    <property type="entry name" value="Se_S_carrier"/>
    <property type="match status" value="1"/>
</dbReference>
<evidence type="ECO:0000259" key="1">
    <source>
        <dbReference type="Pfam" id="PF11823"/>
    </source>
</evidence>